<dbReference type="Pfam" id="PF18962">
    <property type="entry name" value="Por_Secre_tail"/>
    <property type="match status" value="1"/>
</dbReference>
<evidence type="ECO:0000313" key="4">
    <source>
        <dbReference type="Proteomes" id="UP001060919"/>
    </source>
</evidence>
<feature type="domain" description="Secretion system C-terminal sorting" evidence="2">
    <location>
        <begin position="602"/>
        <end position="672"/>
    </location>
</feature>
<sequence>MKLFSLCLAFLFALGTVQFVYAQCQSGETEILLNLVPDNFGSETTWRFTGVGGTPIYASGGPYTNNNNTPINESICVPTGSQVIFTILDSYGDGICCSEGTGSYTVTVNGVTVATGGSFGASESSTFFAPLLTYDIMMGTIKSPFPVLGSNETITLQSSLKNTSSTVITALNMSYQVGTEPVVTESFTGLNIPTAAEYPIVFSTLWTPQNTGAQTLKIWVNDINNGNADLFPSNDTTIKQLNVYQGMTIPNIIDDFLAAPPVYSTIATAANQINKPTDLDFHSILSRKELWVINEDASNTGGSTVTISDAGLPTQSSQWLRDGNAWHFMSLPTGLAFGTNGNWGSSPGIYNANHNGGAPFTGPTLWSSEMSIYAQNAGPGTNGSHLDMLHETPYGMGIAHHKDNAYWVFDGNSSNIVYYDFVEDHGPGQSYHGDAIIRRYTEVTVSKDGDVPSHLILNKSNGWLYIIDTGNDRVLRMNTNTGNVKAALTPIEAVVEYSEMENVVSETVIDTGLVRPCGIDLVGDRLIVGDYANGDIRIYDISANPATYLGKLSTGAAGLTGIKIGPEGNIWFTNRLTNMVQKITATTTTGLSIQTPDEKMIVYPNPASDQVHVQLPNTINSKASIQIVDALGRVVVSTYCNNKRMLTFNTSTWANGMYWLSVEGDVQKITIQK</sequence>
<dbReference type="SUPFAM" id="SSF63825">
    <property type="entry name" value="YWTD domain"/>
    <property type="match status" value="1"/>
</dbReference>
<accession>A0A915YHQ4</accession>
<dbReference type="Proteomes" id="UP001060919">
    <property type="component" value="Chromosome"/>
</dbReference>
<organism evidence="3 4">
    <name type="scientific">Aureispira anguillae</name>
    <dbReference type="NCBI Taxonomy" id="2864201"/>
    <lineage>
        <taxon>Bacteria</taxon>
        <taxon>Pseudomonadati</taxon>
        <taxon>Bacteroidota</taxon>
        <taxon>Saprospiria</taxon>
        <taxon>Saprospirales</taxon>
        <taxon>Saprospiraceae</taxon>
        <taxon>Aureispira</taxon>
    </lineage>
</organism>
<evidence type="ECO:0000259" key="2">
    <source>
        <dbReference type="Pfam" id="PF18962"/>
    </source>
</evidence>
<feature type="signal peptide" evidence="1">
    <location>
        <begin position="1"/>
        <end position="22"/>
    </location>
</feature>
<evidence type="ECO:0000256" key="1">
    <source>
        <dbReference type="SAM" id="SignalP"/>
    </source>
</evidence>
<gene>
    <name evidence="3" type="ORF">AsAng_0039510</name>
</gene>
<evidence type="ECO:0000313" key="3">
    <source>
        <dbReference type="EMBL" id="BDS13222.1"/>
    </source>
</evidence>
<keyword evidence="1" id="KW-0732">Signal</keyword>
<protein>
    <submittedName>
        <fullName evidence="3">T9SS type A sorting domain-containing protein</fullName>
    </submittedName>
</protein>
<name>A0A915YHQ4_9BACT</name>
<dbReference type="NCBIfam" id="TIGR04183">
    <property type="entry name" value="Por_Secre_tail"/>
    <property type="match status" value="1"/>
</dbReference>
<keyword evidence="4" id="KW-1185">Reference proteome</keyword>
<feature type="chain" id="PRO_5037621668" evidence="1">
    <location>
        <begin position="23"/>
        <end position="673"/>
    </location>
</feature>
<reference evidence="3" key="1">
    <citation type="submission" date="2022-09" db="EMBL/GenBank/DDBJ databases">
        <title>Aureispira anguillicida sp. nov., isolated from Leptocephalus of Japanese eel Anguilla japonica.</title>
        <authorList>
            <person name="Yuasa K."/>
            <person name="Mekata T."/>
            <person name="Ikunari K."/>
        </authorList>
    </citation>
    <scope>NUCLEOTIDE SEQUENCE</scope>
    <source>
        <strain evidence="3">EL160426</strain>
    </source>
</reference>
<dbReference type="Gene3D" id="2.120.10.30">
    <property type="entry name" value="TolB, C-terminal domain"/>
    <property type="match status" value="1"/>
</dbReference>
<dbReference type="EMBL" id="AP026867">
    <property type="protein sequence ID" value="BDS13222.1"/>
    <property type="molecule type" value="Genomic_DNA"/>
</dbReference>
<dbReference type="InterPro" id="IPR026444">
    <property type="entry name" value="Secre_tail"/>
</dbReference>
<dbReference type="RefSeq" id="WP_264788512.1">
    <property type="nucleotide sequence ID" value="NZ_AP026867.1"/>
</dbReference>
<dbReference type="AlphaFoldDB" id="A0A915YHQ4"/>
<dbReference type="InterPro" id="IPR011042">
    <property type="entry name" value="6-blade_b-propeller_TolB-like"/>
</dbReference>
<proteinExistence type="predicted"/>
<dbReference type="KEGG" id="aup:AsAng_0039510"/>